<evidence type="ECO:0000313" key="7">
    <source>
        <dbReference type="Proteomes" id="UP000278907"/>
    </source>
</evidence>
<feature type="region of interest" description="Disordered" evidence="4">
    <location>
        <begin position="270"/>
        <end position="306"/>
    </location>
</feature>
<keyword evidence="2" id="KW-0547">Nucleotide-binding</keyword>
<organism evidence="6 7">
    <name type="scientific">Corallococcus praedator</name>
    <dbReference type="NCBI Taxonomy" id="2316724"/>
    <lineage>
        <taxon>Bacteria</taxon>
        <taxon>Pseudomonadati</taxon>
        <taxon>Myxococcota</taxon>
        <taxon>Myxococcia</taxon>
        <taxon>Myxococcales</taxon>
        <taxon>Cystobacterineae</taxon>
        <taxon>Myxococcaceae</taxon>
        <taxon>Corallococcus</taxon>
    </lineage>
</organism>
<evidence type="ECO:0000256" key="1">
    <source>
        <dbReference type="ARBA" id="ARBA00022448"/>
    </source>
</evidence>
<dbReference type="InterPro" id="IPR050166">
    <property type="entry name" value="ABC_transporter_ATP-bind"/>
</dbReference>
<dbReference type="RefSeq" id="WP_120534893.1">
    <property type="nucleotide sequence ID" value="NZ_RAWI01000114.1"/>
</dbReference>
<name>A0ABX9QJX9_9BACT</name>
<dbReference type="PANTHER" id="PTHR42788">
    <property type="entry name" value="TAURINE IMPORT ATP-BINDING PROTEIN-RELATED"/>
    <property type="match status" value="1"/>
</dbReference>
<dbReference type="EMBL" id="RAWI01000114">
    <property type="protein sequence ID" value="RKI07926.1"/>
    <property type="molecule type" value="Genomic_DNA"/>
</dbReference>
<dbReference type="PANTHER" id="PTHR42788:SF13">
    <property type="entry name" value="ALIPHATIC SULFONATES IMPORT ATP-BINDING PROTEIN SSUB"/>
    <property type="match status" value="1"/>
</dbReference>
<gene>
    <name evidence="6" type="ORF">D7Y13_16915</name>
</gene>
<evidence type="ECO:0000313" key="6">
    <source>
        <dbReference type="EMBL" id="RKI07926.1"/>
    </source>
</evidence>
<dbReference type="InterPro" id="IPR017871">
    <property type="entry name" value="ABC_transporter-like_CS"/>
</dbReference>
<sequence>MVRRLIERLRGLRKVAPRLLRPANVNADRAKISIAQLGHQFSNKVVALQDVNLNVRSGEFVCLLGPSGCGKSTLLYALAGHVAPTGGTVSIDGKAIQGPGPDRLLMFQEAALFPWLTVRGNITFALGARGVPRSERRERADTFIQRVRLEGFADSLPHELSGGMKMRASLARALAVDPTVLLMDEPFGALDAQTRVHMQEMLQAIWLRSGKTVVFVTHDVQEALMLGTRVVLMAPRPGRVVEDLEIHLPMPRSLEDPSLDSMARDIRHRLRAVEGSPLEAQRLEPVPPRRTKTPSSLPRPSAVTGR</sequence>
<feature type="domain" description="ABC transporter" evidence="5">
    <location>
        <begin position="20"/>
        <end position="260"/>
    </location>
</feature>
<dbReference type="Pfam" id="PF00005">
    <property type="entry name" value="ABC_tran"/>
    <property type="match status" value="1"/>
</dbReference>
<reference evidence="6 7" key="1">
    <citation type="submission" date="2018-09" db="EMBL/GenBank/DDBJ databases">
        <authorList>
            <person name="Livingstone P.G."/>
            <person name="Whitworth D.E."/>
        </authorList>
    </citation>
    <scope>NUCLEOTIDE SEQUENCE [LARGE SCALE GENOMIC DNA]</scope>
    <source>
        <strain evidence="6 7">CA031B</strain>
    </source>
</reference>
<evidence type="ECO:0000259" key="5">
    <source>
        <dbReference type="PROSITE" id="PS50893"/>
    </source>
</evidence>
<evidence type="ECO:0000256" key="2">
    <source>
        <dbReference type="ARBA" id="ARBA00022741"/>
    </source>
</evidence>
<evidence type="ECO:0000256" key="4">
    <source>
        <dbReference type="SAM" id="MobiDB-lite"/>
    </source>
</evidence>
<dbReference type="GO" id="GO:0005524">
    <property type="term" value="F:ATP binding"/>
    <property type="evidence" value="ECO:0007669"/>
    <property type="project" value="UniProtKB-KW"/>
</dbReference>
<proteinExistence type="predicted"/>
<dbReference type="InterPro" id="IPR003593">
    <property type="entry name" value="AAA+_ATPase"/>
</dbReference>
<dbReference type="SMART" id="SM00382">
    <property type="entry name" value="AAA"/>
    <property type="match status" value="1"/>
</dbReference>
<dbReference type="PROSITE" id="PS50893">
    <property type="entry name" value="ABC_TRANSPORTER_2"/>
    <property type="match status" value="1"/>
</dbReference>
<dbReference type="CDD" id="cd03293">
    <property type="entry name" value="ABC_NrtD_SsuB_transporters"/>
    <property type="match status" value="1"/>
</dbReference>
<dbReference type="InterPro" id="IPR027417">
    <property type="entry name" value="P-loop_NTPase"/>
</dbReference>
<dbReference type="PROSITE" id="PS00211">
    <property type="entry name" value="ABC_TRANSPORTER_1"/>
    <property type="match status" value="1"/>
</dbReference>
<evidence type="ECO:0000256" key="3">
    <source>
        <dbReference type="ARBA" id="ARBA00022840"/>
    </source>
</evidence>
<accession>A0ABX9QJX9</accession>
<protein>
    <submittedName>
        <fullName evidence="6">ABC transporter ATP-binding protein</fullName>
    </submittedName>
</protein>
<dbReference type="SUPFAM" id="SSF52540">
    <property type="entry name" value="P-loop containing nucleoside triphosphate hydrolases"/>
    <property type="match status" value="1"/>
</dbReference>
<keyword evidence="3 6" id="KW-0067">ATP-binding</keyword>
<keyword evidence="1" id="KW-0813">Transport</keyword>
<dbReference type="InterPro" id="IPR003439">
    <property type="entry name" value="ABC_transporter-like_ATP-bd"/>
</dbReference>
<keyword evidence="7" id="KW-1185">Reference proteome</keyword>
<dbReference type="Gene3D" id="3.40.50.300">
    <property type="entry name" value="P-loop containing nucleotide triphosphate hydrolases"/>
    <property type="match status" value="1"/>
</dbReference>
<dbReference type="Proteomes" id="UP000278907">
    <property type="component" value="Unassembled WGS sequence"/>
</dbReference>
<comment type="caution">
    <text evidence="6">The sequence shown here is derived from an EMBL/GenBank/DDBJ whole genome shotgun (WGS) entry which is preliminary data.</text>
</comment>